<keyword evidence="4" id="KW-1185">Reference proteome</keyword>
<evidence type="ECO:0000313" key="2">
    <source>
        <dbReference type="EMBL" id="PNR56055.1"/>
    </source>
</evidence>
<name>A0A2K1KQK6_PHYPA</name>
<dbReference type="InParanoid" id="A0A2K1KQK6"/>
<evidence type="ECO:0000313" key="4">
    <source>
        <dbReference type="Proteomes" id="UP000006727"/>
    </source>
</evidence>
<dbReference type="Proteomes" id="UP000006727">
    <property type="component" value="Chromosome 4"/>
</dbReference>
<feature type="compositionally biased region" description="Polar residues" evidence="1">
    <location>
        <begin position="18"/>
        <end position="31"/>
    </location>
</feature>
<reference evidence="3" key="3">
    <citation type="submission" date="2020-12" db="UniProtKB">
        <authorList>
            <consortium name="EnsemblPlants"/>
        </authorList>
    </citation>
    <scope>IDENTIFICATION</scope>
</reference>
<dbReference type="EMBL" id="ABEU02000004">
    <property type="protein sequence ID" value="PNR56055.1"/>
    <property type="molecule type" value="Genomic_DNA"/>
</dbReference>
<sequence length="86" mass="9227">MLPRIHGTLNAAKKNFSDVHSTAPQGTSIISDSGADFRTTDSPSGRFNRPLCIESDGARRTSRLRVTVMGASSAEERCPAATNHLK</sequence>
<dbReference type="EnsemblPlants" id="Pp3c4_30558V3.1">
    <property type="protein sequence ID" value="PAC:32919238.CDS.1"/>
    <property type="gene ID" value="Pp3c4_30558"/>
</dbReference>
<proteinExistence type="predicted"/>
<protein>
    <submittedName>
        <fullName evidence="2 3">Uncharacterized protein</fullName>
    </submittedName>
</protein>
<feature type="region of interest" description="Disordered" evidence="1">
    <location>
        <begin position="16"/>
        <end position="52"/>
    </location>
</feature>
<evidence type="ECO:0000313" key="3">
    <source>
        <dbReference type="EnsemblPlants" id="PAC:32919238.CDS.1"/>
    </source>
</evidence>
<dbReference type="AlphaFoldDB" id="A0A2K1KQK6"/>
<reference evidence="2 4" key="1">
    <citation type="journal article" date="2008" name="Science">
        <title>The Physcomitrella genome reveals evolutionary insights into the conquest of land by plants.</title>
        <authorList>
            <person name="Rensing S."/>
            <person name="Lang D."/>
            <person name="Zimmer A."/>
            <person name="Terry A."/>
            <person name="Salamov A."/>
            <person name="Shapiro H."/>
            <person name="Nishiyama T."/>
            <person name="Perroud P.-F."/>
            <person name="Lindquist E."/>
            <person name="Kamisugi Y."/>
            <person name="Tanahashi T."/>
            <person name="Sakakibara K."/>
            <person name="Fujita T."/>
            <person name="Oishi K."/>
            <person name="Shin-I T."/>
            <person name="Kuroki Y."/>
            <person name="Toyoda A."/>
            <person name="Suzuki Y."/>
            <person name="Hashimoto A."/>
            <person name="Yamaguchi K."/>
            <person name="Sugano A."/>
            <person name="Kohara Y."/>
            <person name="Fujiyama A."/>
            <person name="Anterola A."/>
            <person name="Aoki S."/>
            <person name="Ashton N."/>
            <person name="Barbazuk W.B."/>
            <person name="Barker E."/>
            <person name="Bennetzen J."/>
            <person name="Bezanilla M."/>
            <person name="Blankenship R."/>
            <person name="Cho S.H."/>
            <person name="Dutcher S."/>
            <person name="Estelle M."/>
            <person name="Fawcett J.A."/>
            <person name="Gundlach H."/>
            <person name="Hanada K."/>
            <person name="Heyl A."/>
            <person name="Hicks K.A."/>
            <person name="Hugh J."/>
            <person name="Lohr M."/>
            <person name="Mayer K."/>
            <person name="Melkozernov A."/>
            <person name="Murata T."/>
            <person name="Nelson D."/>
            <person name="Pils B."/>
            <person name="Prigge M."/>
            <person name="Reiss B."/>
            <person name="Renner T."/>
            <person name="Rombauts S."/>
            <person name="Rushton P."/>
            <person name="Sanderfoot A."/>
            <person name="Schween G."/>
            <person name="Shiu S.-H."/>
            <person name="Stueber K."/>
            <person name="Theodoulou F.L."/>
            <person name="Tu H."/>
            <person name="Van de Peer Y."/>
            <person name="Verrier P.J."/>
            <person name="Waters E."/>
            <person name="Wood A."/>
            <person name="Yang L."/>
            <person name="Cove D."/>
            <person name="Cuming A."/>
            <person name="Hasebe M."/>
            <person name="Lucas S."/>
            <person name="Mishler D.B."/>
            <person name="Reski R."/>
            <person name="Grigoriev I."/>
            <person name="Quatrano R.S."/>
            <person name="Boore J.L."/>
        </authorList>
    </citation>
    <scope>NUCLEOTIDE SEQUENCE [LARGE SCALE GENOMIC DNA]</scope>
    <source>
        <strain evidence="3 4">cv. Gransden 2004</strain>
    </source>
</reference>
<reference evidence="2 4" key="2">
    <citation type="journal article" date="2018" name="Plant J.">
        <title>The Physcomitrella patens chromosome-scale assembly reveals moss genome structure and evolution.</title>
        <authorList>
            <person name="Lang D."/>
            <person name="Ullrich K.K."/>
            <person name="Murat F."/>
            <person name="Fuchs J."/>
            <person name="Jenkins J."/>
            <person name="Haas F.B."/>
            <person name="Piednoel M."/>
            <person name="Gundlach H."/>
            <person name="Van Bel M."/>
            <person name="Meyberg R."/>
            <person name="Vives C."/>
            <person name="Morata J."/>
            <person name="Symeonidi A."/>
            <person name="Hiss M."/>
            <person name="Muchero W."/>
            <person name="Kamisugi Y."/>
            <person name="Saleh O."/>
            <person name="Blanc G."/>
            <person name="Decker E.L."/>
            <person name="van Gessel N."/>
            <person name="Grimwood J."/>
            <person name="Hayes R.D."/>
            <person name="Graham S.W."/>
            <person name="Gunter L.E."/>
            <person name="McDaniel S.F."/>
            <person name="Hoernstein S.N.W."/>
            <person name="Larsson A."/>
            <person name="Li F.W."/>
            <person name="Perroud P.F."/>
            <person name="Phillips J."/>
            <person name="Ranjan P."/>
            <person name="Rokshar D.S."/>
            <person name="Rothfels C.J."/>
            <person name="Schneider L."/>
            <person name="Shu S."/>
            <person name="Stevenson D.W."/>
            <person name="Thummler F."/>
            <person name="Tillich M."/>
            <person name="Villarreal Aguilar J.C."/>
            <person name="Widiez T."/>
            <person name="Wong G.K."/>
            <person name="Wymore A."/>
            <person name="Zhang Y."/>
            <person name="Zimmer A.D."/>
            <person name="Quatrano R.S."/>
            <person name="Mayer K.F.X."/>
            <person name="Goodstein D."/>
            <person name="Casacuberta J.M."/>
            <person name="Vandepoele K."/>
            <person name="Reski R."/>
            <person name="Cuming A.C."/>
            <person name="Tuskan G.A."/>
            <person name="Maumus F."/>
            <person name="Salse J."/>
            <person name="Schmutz J."/>
            <person name="Rensing S.A."/>
        </authorList>
    </citation>
    <scope>NUCLEOTIDE SEQUENCE [LARGE SCALE GENOMIC DNA]</scope>
    <source>
        <strain evidence="3 4">cv. Gransden 2004</strain>
    </source>
</reference>
<organism evidence="2">
    <name type="scientific">Physcomitrium patens</name>
    <name type="common">Spreading-leaved earth moss</name>
    <name type="synonym">Physcomitrella patens</name>
    <dbReference type="NCBI Taxonomy" id="3218"/>
    <lineage>
        <taxon>Eukaryota</taxon>
        <taxon>Viridiplantae</taxon>
        <taxon>Streptophyta</taxon>
        <taxon>Embryophyta</taxon>
        <taxon>Bryophyta</taxon>
        <taxon>Bryophytina</taxon>
        <taxon>Bryopsida</taxon>
        <taxon>Funariidae</taxon>
        <taxon>Funariales</taxon>
        <taxon>Funariaceae</taxon>
        <taxon>Physcomitrium</taxon>
    </lineage>
</organism>
<evidence type="ECO:0000256" key="1">
    <source>
        <dbReference type="SAM" id="MobiDB-lite"/>
    </source>
</evidence>
<accession>A0A2K1KQK6</accession>
<gene>
    <name evidence="2" type="ORF">PHYPA_006952</name>
</gene>
<dbReference type="Gramene" id="Pp3c4_30558V3.1">
    <property type="protein sequence ID" value="PAC:32919238.CDS.1"/>
    <property type="gene ID" value="Pp3c4_30558"/>
</dbReference>